<dbReference type="InterPro" id="IPR042258">
    <property type="entry name" value="DGOK_N"/>
</dbReference>
<organism evidence="2 3">
    <name type="scientific">Mycolicibacterium sediminis</name>
    <dbReference type="NCBI Taxonomy" id="1286180"/>
    <lineage>
        <taxon>Bacteria</taxon>
        <taxon>Bacillati</taxon>
        <taxon>Actinomycetota</taxon>
        <taxon>Actinomycetes</taxon>
        <taxon>Mycobacteriales</taxon>
        <taxon>Mycobacteriaceae</taxon>
        <taxon>Mycolicibacterium</taxon>
    </lineage>
</organism>
<accession>A0A7I7QMG2</accession>
<dbReference type="Gene3D" id="3.30.420.300">
    <property type="entry name" value="2-keto-3-deoxy-galactonokinase, substrate binding domain"/>
    <property type="match status" value="1"/>
</dbReference>
<reference evidence="2 3" key="1">
    <citation type="journal article" date="2019" name="Emerg. Microbes Infect.">
        <title>Comprehensive subspecies identification of 175 nontuberculous mycobacteria species based on 7547 genomic profiles.</title>
        <authorList>
            <person name="Matsumoto Y."/>
            <person name="Kinjo T."/>
            <person name="Motooka D."/>
            <person name="Nabeya D."/>
            <person name="Jung N."/>
            <person name="Uechi K."/>
            <person name="Horii T."/>
            <person name="Iida T."/>
            <person name="Fujita J."/>
            <person name="Nakamura S."/>
        </authorList>
    </citation>
    <scope>NUCLEOTIDE SEQUENCE [LARGE SCALE GENOMIC DNA]</scope>
    <source>
        <strain evidence="2 3">JCM 17899</strain>
    </source>
</reference>
<sequence>MSGAAADPGPIGDGTEILGAVGDGLDHREAPGKRLGAHGYRGRWVRHPRSIPHMGTPFANTGLPADSEIVTPNTPGRARPHLVALDWGTTSLRAWLLGAGGEVIAGRRRTRGLLSMSRLSTDERAAEYERVFGEVCGDWHRDWPGLPSLACGMVGSAGGWRDAGYRNVPTDLAIGASDLIEVPHPGGVLHLVPGLRIPSRDDSPGDVLRGEECQLIGALDLMGLEPSTLVFILPGTHTKWVRVEDRQVLSFATAMTGELFGLLIHHGLLARTSELGTRDDDAFARGLAAADRGLPTELFGGRALVLDGLLDAAALPDYLSGVLIGDEIRHQLPPHDAADHFVLCGEPDLCRRYESALARAGVAPRVVTGDASARGLWSIAHRAGLVTSTNDDEHGGS</sequence>
<dbReference type="EMBL" id="AP022588">
    <property type="protein sequence ID" value="BBY27578.1"/>
    <property type="molecule type" value="Genomic_DNA"/>
</dbReference>
<protein>
    <submittedName>
        <fullName evidence="2">2-keto-3-deoxy-galactonokinase</fullName>
    </submittedName>
</protein>
<feature type="region of interest" description="Disordered" evidence="1">
    <location>
        <begin position="1"/>
        <end position="36"/>
    </location>
</feature>
<dbReference type="CDD" id="cd24012">
    <property type="entry name" value="ASKHA_NBD_KDGal-kinase"/>
    <property type="match status" value="1"/>
</dbReference>
<dbReference type="Gene3D" id="3.30.420.310">
    <property type="entry name" value="2-keto-3-deoxy-galactonokinase, C-terminal domain"/>
    <property type="match status" value="1"/>
</dbReference>
<evidence type="ECO:0000256" key="1">
    <source>
        <dbReference type="SAM" id="MobiDB-lite"/>
    </source>
</evidence>
<evidence type="ECO:0000313" key="3">
    <source>
        <dbReference type="Proteomes" id="UP000467193"/>
    </source>
</evidence>
<dbReference type="GO" id="GO:0034194">
    <property type="term" value="P:D-galactonate catabolic process"/>
    <property type="evidence" value="ECO:0007669"/>
    <property type="project" value="InterPro"/>
</dbReference>
<dbReference type="Proteomes" id="UP000467193">
    <property type="component" value="Chromosome"/>
</dbReference>
<dbReference type="InterPro" id="IPR007729">
    <property type="entry name" value="DGOK"/>
</dbReference>
<name>A0A7I7QMG2_9MYCO</name>
<dbReference type="GO" id="GO:0008671">
    <property type="term" value="F:2-dehydro-3-deoxygalactonokinase activity"/>
    <property type="evidence" value="ECO:0007669"/>
    <property type="project" value="InterPro"/>
</dbReference>
<dbReference type="InterPro" id="IPR042257">
    <property type="entry name" value="DGOK_C"/>
</dbReference>
<keyword evidence="3" id="KW-1185">Reference proteome</keyword>
<evidence type="ECO:0000313" key="2">
    <source>
        <dbReference type="EMBL" id="BBY27578.1"/>
    </source>
</evidence>
<keyword evidence="2" id="KW-0418">Kinase</keyword>
<gene>
    <name evidence="2" type="ORF">MSEDJ_16740</name>
</gene>
<dbReference type="KEGG" id="msei:MSEDJ_16740"/>
<proteinExistence type="predicted"/>
<feature type="compositionally biased region" description="Low complexity" evidence="1">
    <location>
        <begin position="1"/>
        <end position="14"/>
    </location>
</feature>
<dbReference type="AlphaFoldDB" id="A0A7I7QMG2"/>
<keyword evidence="2" id="KW-0808">Transferase</keyword>
<dbReference type="Pfam" id="PF05035">
    <property type="entry name" value="DGOK"/>
    <property type="match status" value="1"/>
</dbReference>